<dbReference type="EMBL" id="JAGGMB010000001">
    <property type="protein sequence ID" value="MBP2075820.1"/>
    <property type="molecule type" value="Genomic_DNA"/>
</dbReference>
<evidence type="ECO:0000313" key="2">
    <source>
        <dbReference type="Proteomes" id="UP001138793"/>
    </source>
</evidence>
<sequence length="63" mass="7433">MQNIRLKASLDPLQIENRLQYGPEIMELHLVEEGLYHREEIVEVVRALKAQGIQVYLHHPMEI</sequence>
<dbReference type="OrthoDB" id="2799545at2"/>
<dbReference type="RefSeq" id="WP_149474144.1">
    <property type="nucleotide sequence ID" value="NZ_JAGGMB010000001.1"/>
</dbReference>
<proteinExistence type="predicted"/>
<comment type="caution">
    <text evidence="1">The sequence shown here is derived from an EMBL/GenBank/DDBJ whole genome shotgun (WGS) entry which is preliminary data.</text>
</comment>
<evidence type="ECO:0008006" key="3">
    <source>
        <dbReference type="Google" id="ProtNLM"/>
    </source>
</evidence>
<accession>A0A9X1CD49</accession>
<keyword evidence="2" id="KW-1185">Reference proteome</keyword>
<organism evidence="1 2">
    <name type="scientific">Oceanobacillus polygoni</name>
    <dbReference type="NCBI Taxonomy" id="1235259"/>
    <lineage>
        <taxon>Bacteria</taxon>
        <taxon>Bacillati</taxon>
        <taxon>Bacillota</taxon>
        <taxon>Bacilli</taxon>
        <taxon>Bacillales</taxon>
        <taxon>Bacillaceae</taxon>
        <taxon>Oceanobacillus</taxon>
    </lineage>
</organism>
<reference evidence="1" key="1">
    <citation type="submission" date="2021-03" db="EMBL/GenBank/DDBJ databases">
        <title>Genomic Encyclopedia of Type Strains, Phase IV (KMG-IV): sequencing the most valuable type-strain genomes for metagenomic binning, comparative biology and taxonomic classification.</title>
        <authorList>
            <person name="Goeker M."/>
        </authorList>
    </citation>
    <scope>NUCLEOTIDE SEQUENCE</scope>
    <source>
        <strain evidence="1">DSM 107338</strain>
    </source>
</reference>
<evidence type="ECO:0000313" key="1">
    <source>
        <dbReference type="EMBL" id="MBP2075820.1"/>
    </source>
</evidence>
<dbReference type="AlphaFoldDB" id="A0A9X1CD49"/>
<gene>
    <name evidence="1" type="ORF">J2Z64_000031</name>
</gene>
<dbReference type="Proteomes" id="UP001138793">
    <property type="component" value="Unassembled WGS sequence"/>
</dbReference>
<name>A0A9X1CD49_9BACI</name>
<protein>
    <recommendedName>
        <fullName evidence="3">Sugar phosphate isomerase/epimerase</fullName>
    </recommendedName>
</protein>